<dbReference type="PANTHER" id="PTHR12734:SF0">
    <property type="entry name" value="18S RRNA (GUANINE-N(7))-METHYLTRANSFERASE-RELATED"/>
    <property type="match status" value="1"/>
</dbReference>
<sequence length="384" mass="43715">MPFKKKRPELRAKSEVQTEKTEHFNAATNYYHPNQSAKYTTASNAAIQTELTKHALLLMSMFDLLSDGSEKNKVHTVLDIGAGSGLSTYSAAKWYQAHGLDAFIIAFDISQSMLLNTSAGELYINGIGEEYLNTKKGIVEHYRGNAAQFFPLRSAICDYVIGISMLQWLDADGIESCIRSLRRVLTSTGFCVFQFYPSSVEQVEMAERIALHVGFQYAEVFVSFPHKTPAKKWYLIISNEGLIDCQNIPLSCFFGRRFRRRCAWHIVQNSKRLSADGIRYRDRLQTAHLKQVWHIYRKLRRMSTQCCEPEVNILAVDGISAAKQTDLLNFKEGEEAIARALEIYFDGCGLVKNAVTYSLIVKYADEVINLCHEVRNRFDPRGRF</sequence>
<reference evidence="2 3" key="1">
    <citation type="submission" date="2012-05" db="EMBL/GenBank/DDBJ databases">
        <title>Recombination and specialization in a pathogen metapopulation.</title>
        <authorList>
            <person name="Gardiner A."/>
            <person name="Kemen E."/>
            <person name="Schultz-Larsen T."/>
            <person name="MacLean D."/>
            <person name="Van Oosterhout C."/>
            <person name="Jones J.D.G."/>
        </authorList>
    </citation>
    <scope>NUCLEOTIDE SEQUENCE [LARGE SCALE GENOMIC DNA]</scope>
    <source>
        <strain evidence="2 3">Ac Nc2</strain>
    </source>
</reference>
<accession>A0A024FYG8</accession>
<dbReference type="Gene3D" id="3.40.50.150">
    <property type="entry name" value="Vaccinia Virus protein VP39"/>
    <property type="match status" value="1"/>
</dbReference>
<protein>
    <recommendedName>
        <fullName evidence="1">Methyltransferase type 11 domain-containing protein</fullName>
    </recommendedName>
</protein>
<proteinExistence type="predicted"/>
<dbReference type="EMBL" id="CAIX01000002">
    <property type="protein sequence ID" value="CCI39634.1"/>
    <property type="molecule type" value="Genomic_DNA"/>
</dbReference>
<dbReference type="SUPFAM" id="SSF53335">
    <property type="entry name" value="S-adenosyl-L-methionine-dependent methyltransferases"/>
    <property type="match status" value="1"/>
</dbReference>
<dbReference type="GO" id="GO:0070476">
    <property type="term" value="P:rRNA (guanine-N7)-methylation"/>
    <property type="evidence" value="ECO:0007669"/>
    <property type="project" value="InterPro"/>
</dbReference>
<feature type="domain" description="Methyltransferase type 11" evidence="1">
    <location>
        <begin position="78"/>
        <end position="193"/>
    </location>
</feature>
<dbReference type="Proteomes" id="UP000053237">
    <property type="component" value="Unassembled WGS sequence"/>
</dbReference>
<dbReference type="AlphaFoldDB" id="A0A024FYG8"/>
<name>A0A024FYG8_9STRA</name>
<dbReference type="InterPro" id="IPR013216">
    <property type="entry name" value="Methyltransf_11"/>
</dbReference>
<evidence type="ECO:0000259" key="1">
    <source>
        <dbReference type="Pfam" id="PF08241"/>
    </source>
</evidence>
<keyword evidence="3" id="KW-1185">Reference proteome</keyword>
<dbReference type="GO" id="GO:0005730">
    <property type="term" value="C:nucleolus"/>
    <property type="evidence" value="ECO:0007669"/>
    <property type="project" value="TreeGrafter"/>
</dbReference>
<gene>
    <name evidence="2" type="ORF">BN9_004170</name>
</gene>
<dbReference type="STRING" id="65357.A0A024FYG8"/>
<dbReference type="Pfam" id="PF08241">
    <property type="entry name" value="Methyltransf_11"/>
    <property type="match status" value="1"/>
</dbReference>
<dbReference type="GO" id="GO:0016435">
    <property type="term" value="F:rRNA (guanine) methyltransferase activity"/>
    <property type="evidence" value="ECO:0007669"/>
    <property type="project" value="InterPro"/>
</dbReference>
<dbReference type="OrthoDB" id="506498at2759"/>
<dbReference type="InterPro" id="IPR029063">
    <property type="entry name" value="SAM-dependent_MTases_sf"/>
</dbReference>
<dbReference type="InterPro" id="IPR039769">
    <property type="entry name" value="Bud23-like"/>
</dbReference>
<organism evidence="2 3">
    <name type="scientific">Albugo candida</name>
    <dbReference type="NCBI Taxonomy" id="65357"/>
    <lineage>
        <taxon>Eukaryota</taxon>
        <taxon>Sar</taxon>
        <taxon>Stramenopiles</taxon>
        <taxon>Oomycota</taxon>
        <taxon>Peronosporomycetes</taxon>
        <taxon>Albuginales</taxon>
        <taxon>Albuginaceae</taxon>
        <taxon>Albugo</taxon>
    </lineage>
</organism>
<evidence type="ECO:0000313" key="2">
    <source>
        <dbReference type="EMBL" id="CCI39634.1"/>
    </source>
</evidence>
<comment type="caution">
    <text evidence="2">The sequence shown here is derived from an EMBL/GenBank/DDBJ whole genome shotgun (WGS) entry which is preliminary data.</text>
</comment>
<dbReference type="CDD" id="cd02440">
    <property type="entry name" value="AdoMet_MTases"/>
    <property type="match status" value="1"/>
</dbReference>
<dbReference type="InParanoid" id="A0A024FYG8"/>
<dbReference type="PANTHER" id="PTHR12734">
    <property type="entry name" value="METHYLTRANSFERASE-RELATED"/>
    <property type="match status" value="1"/>
</dbReference>
<evidence type="ECO:0000313" key="3">
    <source>
        <dbReference type="Proteomes" id="UP000053237"/>
    </source>
</evidence>